<evidence type="ECO:0000256" key="1">
    <source>
        <dbReference type="ARBA" id="ARBA00004651"/>
    </source>
</evidence>
<dbReference type="CDD" id="cd18552">
    <property type="entry name" value="ABC_6TM_MsbA_like"/>
    <property type="match status" value="1"/>
</dbReference>
<dbReference type="GO" id="GO:0090374">
    <property type="term" value="P:oligopeptide export from mitochondrion"/>
    <property type="evidence" value="ECO:0007669"/>
    <property type="project" value="TreeGrafter"/>
</dbReference>
<dbReference type="InterPro" id="IPR003593">
    <property type="entry name" value="AAA+_ATPase"/>
</dbReference>
<comment type="similarity">
    <text evidence="2">Belongs to the ABC transporter superfamily.</text>
</comment>
<evidence type="ECO:0000256" key="7">
    <source>
        <dbReference type="ARBA" id="ARBA00022989"/>
    </source>
</evidence>
<dbReference type="OrthoDB" id="9804259at2"/>
<dbReference type="SUPFAM" id="SSF90123">
    <property type="entry name" value="ABC transporter transmembrane region"/>
    <property type="match status" value="1"/>
</dbReference>
<dbReference type="Gene3D" id="3.40.50.300">
    <property type="entry name" value="P-loop containing nucleotide triphosphate hydrolases"/>
    <property type="match status" value="1"/>
</dbReference>
<keyword evidence="5" id="KW-0547">Nucleotide-binding</keyword>
<evidence type="ECO:0000256" key="3">
    <source>
        <dbReference type="ARBA" id="ARBA00022448"/>
    </source>
</evidence>
<evidence type="ECO:0000256" key="5">
    <source>
        <dbReference type="ARBA" id="ARBA00022741"/>
    </source>
</evidence>
<evidence type="ECO:0000313" key="12">
    <source>
        <dbReference type="EMBL" id="SEM55570.1"/>
    </source>
</evidence>
<name>A0A1H7ZAY4_9HYPH</name>
<dbReference type="PROSITE" id="PS50929">
    <property type="entry name" value="ABC_TM1F"/>
    <property type="match status" value="1"/>
</dbReference>
<evidence type="ECO:0000256" key="2">
    <source>
        <dbReference type="ARBA" id="ARBA00005417"/>
    </source>
</evidence>
<dbReference type="STRING" id="1036779.SAMN04515666_11427"/>
<dbReference type="SUPFAM" id="SSF52540">
    <property type="entry name" value="P-loop containing nucleoside triphosphate hydrolases"/>
    <property type="match status" value="1"/>
</dbReference>
<keyword evidence="7 9" id="KW-1133">Transmembrane helix</keyword>
<keyword evidence="3" id="KW-0813">Transport</keyword>
<comment type="subcellular location">
    <subcellularLocation>
        <location evidence="1">Cell membrane</location>
        <topology evidence="1">Multi-pass membrane protein</topology>
    </subcellularLocation>
</comment>
<dbReference type="InterPro" id="IPR036640">
    <property type="entry name" value="ABC1_TM_sf"/>
</dbReference>
<feature type="transmembrane region" description="Helical" evidence="9">
    <location>
        <begin position="84"/>
        <end position="103"/>
    </location>
</feature>
<evidence type="ECO:0000259" key="10">
    <source>
        <dbReference type="PROSITE" id="PS50893"/>
    </source>
</evidence>
<sequence length="606" mass="65220">MKIGRVTDDTFALFARVWRERGRQYTPQLIAILGLVVVIAATTSFYPLLIKAAFDAFADPVGAEATGFVRRMERLVSKSIDFEIGVVNAVAVVVVIVTAIKGFSLLTQTVMTNSVVSRIEADMQSALYNHLIDADLAQLQRENPASLTQRFTTDFTFVKEALTRLVNIAVRDVMTAIALVGAMLWIDWKMTAVVLLIAPVVARPIGRIGKKLRRMAASQQEQTGLMASLVTESLQGARVAKTDSLEPYLKERAAGAFETIRALKMKAANARGRLDPLLEVAGGLAVAGVLAAIGVRITSGSSTVGDFTGYVSALLLAAQPMRSLGNLNAIVQEAGASLKRYYALIDEKSLITERPDAKPLAVGGGAVAFRDLRFRYRDDQRGLEGIDLVAEAGKTTALVGRSGSGKSTMLALVPRLYDPTEGRVEIDGQDIRDVTLRSLRGQIGVVSQDVVLFDDTVRANIGFGRPGASEGDIVAAARAAAAHDFIMAMPDGYDTKVGERGSRLSGGERQRLAIARAILKDAPILLLDEATSALDTQSERLVQEALAELMKGRTTLVIAHRLSTVREADQIVVLDEGKVVETGDHDGLIARDGAYARLYRLQFAEG</sequence>
<dbReference type="EMBL" id="FOAN01000014">
    <property type="protein sequence ID" value="SEM55570.1"/>
    <property type="molecule type" value="Genomic_DNA"/>
</dbReference>
<dbReference type="Pfam" id="PF00664">
    <property type="entry name" value="ABC_membrane"/>
    <property type="match status" value="1"/>
</dbReference>
<feature type="domain" description="ABC transmembrane type-1" evidence="11">
    <location>
        <begin position="30"/>
        <end position="333"/>
    </location>
</feature>
<keyword evidence="4 9" id="KW-0812">Transmembrane</keyword>
<dbReference type="InterPro" id="IPR003439">
    <property type="entry name" value="ABC_transporter-like_ATP-bd"/>
</dbReference>
<keyword evidence="8 9" id="KW-0472">Membrane</keyword>
<evidence type="ECO:0000259" key="11">
    <source>
        <dbReference type="PROSITE" id="PS50929"/>
    </source>
</evidence>
<evidence type="ECO:0000256" key="8">
    <source>
        <dbReference type="ARBA" id="ARBA00023136"/>
    </source>
</evidence>
<reference evidence="13" key="1">
    <citation type="submission" date="2016-10" db="EMBL/GenBank/DDBJ databases">
        <authorList>
            <person name="Varghese N."/>
            <person name="Submissions S."/>
        </authorList>
    </citation>
    <scope>NUCLEOTIDE SEQUENCE [LARGE SCALE GENOMIC DNA]</scope>
    <source>
        <strain evidence="13">LMG 26383,CCUG 61248,R- 45681</strain>
    </source>
</reference>
<dbReference type="InterPro" id="IPR039421">
    <property type="entry name" value="Type_1_exporter"/>
</dbReference>
<evidence type="ECO:0000313" key="13">
    <source>
        <dbReference type="Proteomes" id="UP000199664"/>
    </source>
</evidence>
<dbReference type="SMART" id="SM00382">
    <property type="entry name" value="AAA"/>
    <property type="match status" value="1"/>
</dbReference>
<evidence type="ECO:0000256" key="9">
    <source>
        <dbReference type="SAM" id="Phobius"/>
    </source>
</evidence>
<accession>A0A1H7ZAY4</accession>
<dbReference type="InterPro" id="IPR027417">
    <property type="entry name" value="P-loop_NTPase"/>
</dbReference>
<dbReference type="PANTHER" id="PTHR43394:SF7">
    <property type="entry name" value="ABC TRANSPORTER B FAMILY MEMBER 28"/>
    <property type="match status" value="1"/>
</dbReference>
<dbReference type="Gene3D" id="1.20.1560.10">
    <property type="entry name" value="ABC transporter type 1, transmembrane domain"/>
    <property type="match status" value="1"/>
</dbReference>
<dbReference type="PROSITE" id="PS00211">
    <property type="entry name" value="ABC_TRANSPORTER_1"/>
    <property type="match status" value="1"/>
</dbReference>
<gene>
    <name evidence="12" type="ORF">SAMN04515666_11427</name>
</gene>
<dbReference type="InterPro" id="IPR017871">
    <property type="entry name" value="ABC_transporter-like_CS"/>
</dbReference>
<dbReference type="PANTHER" id="PTHR43394">
    <property type="entry name" value="ATP-DEPENDENT PERMEASE MDL1, MITOCHONDRIAL"/>
    <property type="match status" value="1"/>
</dbReference>
<dbReference type="GO" id="GO:0015421">
    <property type="term" value="F:ABC-type oligopeptide transporter activity"/>
    <property type="evidence" value="ECO:0007669"/>
    <property type="project" value="TreeGrafter"/>
</dbReference>
<keyword evidence="6 12" id="KW-0067">ATP-binding</keyword>
<keyword evidence="13" id="KW-1185">Reference proteome</keyword>
<dbReference type="InterPro" id="IPR011527">
    <property type="entry name" value="ABC1_TM_dom"/>
</dbReference>
<dbReference type="FunFam" id="3.40.50.300:FF:000287">
    <property type="entry name" value="Multidrug ABC transporter ATP-binding protein"/>
    <property type="match status" value="1"/>
</dbReference>
<dbReference type="Pfam" id="PF00005">
    <property type="entry name" value="ABC_tran"/>
    <property type="match status" value="1"/>
</dbReference>
<proteinExistence type="inferred from homology"/>
<protein>
    <submittedName>
        <fullName evidence="12">ATP-binding cassette, subfamily B, MsbA</fullName>
    </submittedName>
</protein>
<feature type="domain" description="ABC transporter" evidence="10">
    <location>
        <begin position="367"/>
        <end position="601"/>
    </location>
</feature>
<dbReference type="PROSITE" id="PS50893">
    <property type="entry name" value="ABC_TRANSPORTER_2"/>
    <property type="match status" value="1"/>
</dbReference>
<dbReference type="Proteomes" id="UP000199664">
    <property type="component" value="Unassembled WGS sequence"/>
</dbReference>
<dbReference type="RefSeq" id="WP_091842371.1">
    <property type="nucleotide sequence ID" value="NZ_FOAN01000014.1"/>
</dbReference>
<evidence type="ECO:0000256" key="6">
    <source>
        <dbReference type="ARBA" id="ARBA00022840"/>
    </source>
</evidence>
<evidence type="ECO:0000256" key="4">
    <source>
        <dbReference type="ARBA" id="ARBA00022692"/>
    </source>
</evidence>
<dbReference type="GO" id="GO:0005886">
    <property type="term" value="C:plasma membrane"/>
    <property type="evidence" value="ECO:0007669"/>
    <property type="project" value="UniProtKB-SubCell"/>
</dbReference>
<dbReference type="GO" id="GO:0016887">
    <property type="term" value="F:ATP hydrolysis activity"/>
    <property type="evidence" value="ECO:0007669"/>
    <property type="project" value="InterPro"/>
</dbReference>
<dbReference type="AlphaFoldDB" id="A0A1H7ZAY4"/>
<organism evidence="12 13">
    <name type="scientific">Bosea lupini</name>
    <dbReference type="NCBI Taxonomy" id="1036779"/>
    <lineage>
        <taxon>Bacteria</taxon>
        <taxon>Pseudomonadati</taxon>
        <taxon>Pseudomonadota</taxon>
        <taxon>Alphaproteobacteria</taxon>
        <taxon>Hyphomicrobiales</taxon>
        <taxon>Boseaceae</taxon>
        <taxon>Bosea</taxon>
    </lineage>
</organism>
<dbReference type="GO" id="GO:0005524">
    <property type="term" value="F:ATP binding"/>
    <property type="evidence" value="ECO:0007669"/>
    <property type="project" value="UniProtKB-KW"/>
</dbReference>
<feature type="transmembrane region" description="Helical" evidence="9">
    <location>
        <begin position="29"/>
        <end position="50"/>
    </location>
</feature>